<dbReference type="InterPro" id="IPR050490">
    <property type="entry name" value="Bact_solute-bd_prot1"/>
</dbReference>
<gene>
    <name evidence="3" type="ORF">RGI145_15390</name>
</gene>
<protein>
    <submittedName>
        <fullName evidence="3">Sugar ABC transporter</fullName>
    </submittedName>
</protein>
<comment type="subcellular location">
    <subcellularLocation>
        <location evidence="1">Periplasm</location>
    </subcellularLocation>
</comment>
<dbReference type="eggNOG" id="COG1653">
    <property type="taxonomic scope" value="Bacteria"/>
</dbReference>
<evidence type="ECO:0000256" key="1">
    <source>
        <dbReference type="ARBA" id="ARBA00004418"/>
    </source>
</evidence>
<dbReference type="Gene3D" id="3.40.190.10">
    <property type="entry name" value="Periplasmic binding protein-like II"/>
    <property type="match status" value="2"/>
</dbReference>
<dbReference type="InterPro" id="IPR006059">
    <property type="entry name" value="SBP"/>
</dbReference>
<evidence type="ECO:0000313" key="3">
    <source>
        <dbReference type="EMBL" id="APT58291.1"/>
    </source>
</evidence>
<dbReference type="Proteomes" id="UP000185494">
    <property type="component" value="Chromosome 1"/>
</dbReference>
<proteinExistence type="inferred from homology"/>
<name>A0A1L7AHT5_9PROT</name>
<evidence type="ECO:0000256" key="2">
    <source>
        <dbReference type="ARBA" id="ARBA00008520"/>
    </source>
</evidence>
<dbReference type="STRING" id="257708.RGI145_15390"/>
<accession>A0A1L7AHT5</accession>
<dbReference type="EMBL" id="CP015583">
    <property type="protein sequence ID" value="APT58291.1"/>
    <property type="molecule type" value="Genomic_DNA"/>
</dbReference>
<dbReference type="RefSeq" id="WP_075799061.1">
    <property type="nucleotide sequence ID" value="NZ_CP015583.1"/>
</dbReference>
<comment type="similarity">
    <text evidence="2">Belongs to the bacterial solute-binding protein 1 family.</text>
</comment>
<reference evidence="3 4" key="1">
    <citation type="submission" date="2016-05" db="EMBL/GenBank/DDBJ databases">
        <title>Complete Genome and Methylome Analysis of Psychrotrophic Bacterial Isolates from Antarctic Lake Untersee.</title>
        <authorList>
            <person name="Fomenkov A."/>
            <person name="Akimov V.N."/>
            <person name="Vasilyeva L.V."/>
            <person name="Andersen D."/>
            <person name="Vincze T."/>
            <person name="Roberts R.J."/>
        </authorList>
    </citation>
    <scope>NUCLEOTIDE SEQUENCE [LARGE SCALE GENOMIC DNA]</scope>
    <source>
        <strain evidence="3 4">U14-5</strain>
    </source>
</reference>
<sequence length="429" mass="47059">MANLARRDLGRLALGGGLGLLGGTLAGGQSARAAETKMAVQWFGASDRARRTFAVIELFEKRHPGLKINGQYGNSTDYFQKINTQIAGRNGPDVFQLEPNSLSDYARRGALLPLEPMLGKAIDVSGIDPSMLDLCRVDGKVYGMGLGLNSFAMLYDSEVFARTGLTPPDEKTSWDDYVRLSVEMTKAAKQENWWGSADISRNQQALTVWLRQHGIDLFTAEGKLGLTPELAAEWFAFWDRQRKAGGCITPDIASQDVNSIQSMPLVTKNAGMALMFSNQLVGTQEVVPFRLGMTTFPHGGPGAKPGHFYRPALIWCLYGRGRNTQLAAEFVNFFLNDPEAVKILGVERGVPMARSSRELVLPTLNELERRTVEYVNFLADKVGPYPPAMPVNAQQFGQFLRNAADEFAFGRMDAKQAAGKLVSDTNAIL</sequence>
<evidence type="ECO:0000313" key="4">
    <source>
        <dbReference type="Proteomes" id="UP000185494"/>
    </source>
</evidence>
<dbReference type="PROSITE" id="PS51318">
    <property type="entry name" value="TAT"/>
    <property type="match status" value="1"/>
</dbReference>
<dbReference type="GO" id="GO:0042597">
    <property type="term" value="C:periplasmic space"/>
    <property type="evidence" value="ECO:0007669"/>
    <property type="project" value="UniProtKB-SubCell"/>
</dbReference>
<dbReference type="AlphaFoldDB" id="A0A1L7AHT5"/>
<dbReference type="KEGG" id="rgi:RGI145_15390"/>
<dbReference type="Pfam" id="PF13416">
    <property type="entry name" value="SBP_bac_8"/>
    <property type="match status" value="1"/>
</dbReference>
<organism evidence="3 4">
    <name type="scientific">Roseomonas gilardii</name>
    <dbReference type="NCBI Taxonomy" id="257708"/>
    <lineage>
        <taxon>Bacteria</taxon>
        <taxon>Pseudomonadati</taxon>
        <taxon>Pseudomonadota</taxon>
        <taxon>Alphaproteobacteria</taxon>
        <taxon>Acetobacterales</taxon>
        <taxon>Roseomonadaceae</taxon>
        <taxon>Roseomonas</taxon>
    </lineage>
</organism>
<dbReference type="SUPFAM" id="SSF53850">
    <property type="entry name" value="Periplasmic binding protein-like II"/>
    <property type="match status" value="1"/>
</dbReference>
<dbReference type="PANTHER" id="PTHR43649">
    <property type="entry name" value="ARABINOSE-BINDING PROTEIN-RELATED"/>
    <property type="match status" value="1"/>
</dbReference>
<dbReference type="PANTHER" id="PTHR43649:SF11">
    <property type="entry name" value="ABC TRANSPORTER SUBSTRATE-BINDING PROTEIN YESO-RELATED"/>
    <property type="match status" value="1"/>
</dbReference>
<dbReference type="InterPro" id="IPR006311">
    <property type="entry name" value="TAT_signal"/>
</dbReference>